<feature type="chain" id="PRO_5005549286" description="Secreted protein" evidence="1">
    <location>
        <begin position="20"/>
        <end position="216"/>
    </location>
</feature>
<accession>A0A0L0V0E5</accession>
<gene>
    <name evidence="2" type="ORF">PSTG_13886</name>
</gene>
<evidence type="ECO:0000256" key="1">
    <source>
        <dbReference type="SAM" id="SignalP"/>
    </source>
</evidence>
<dbReference type="Proteomes" id="UP000054564">
    <property type="component" value="Unassembled WGS sequence"/>
</dbReference>
<proteinExistence type="predicted"/>
<organism evidence="2 3">
    <name type="scientific">Puccinia striiformis f. sp. tritici PST-78</name>
    <dbReference type="NCBI Taxonomy" id="1165861"/>
    <lineage>
        <taxon>Eukaryota</taxon>
        <taxon>Fungi</taxon>
        <taxon>Dikarya</taxon>
        <taxon>Basidiomycota</taxon>
        <taxon>Pucciniomycotina</taxon>
        <taxon>Pucciniomycetes</taxon>
        <taxon>Pucciniales</taxon>
        <taxon>Pucciniaceae</taxon>
        <taxon>Puccinia</taxon>
    </lineage>
</organism>
<comment type="caution">
    <text evidence="2">The sequence shown here is derived from an EMBL/GenBank/DDBJ whole genome shotgun (WGS) entry which is preliminary data.</text>
</comment>
<keyword evidence="3" id="KW-1185">Reference proteome</keyword>
<keyword evidence="1" id="KW-0732">Signal</keyword>
<reference evidence="3" key="1">
    <citation type="submission" date="2014-03" db="EMBL/GenBank/DDBJ databases">
        <title>The Genome Sequence of Puccinia striiformis f. sp. tritici PST-78.</title>
        <authorList>
            <consortium name="The Broad Institute Genome Sequencing Platform"/>
            <person name="Cuomo C."/>
            <person name="Hulbert S."/>
            <person name="Chen X."/>
            <person name="Walker B."/>
            <person name="Young S.K."/>
            <person name="Zeng Q."/>
            <person name="Gargeya S."/>
            <person name="Fitzgerald M."/>
            <person name="Haas B."/>
            <person name="Abouelleil A."/>
            <person name="Alvarado L."/>
            <person name="Arachchi H.M."/>
            <person name="Berlin A.M."/>
            <person name="Chapman S.B."/>
            <person name="Goldberg J."/>
            <person name="Griggs A."/>
            <person name="Gujja S."/>
            <person name="Hansen M."/>
            <person name="Howarth C."/>
            <person name="Imamovic A."/>
            <person name="Larimer J."/>
            <person name="McCowan C."/>
            <person name="Montmayeur A."/>
            <person name="Murphy C."/>
            <person name="Neiman D."/>
            <person name="Pearson M."/>
            <person name="Priest M."/>
            <person name="Roberts A."/>
            <person name="Saif S."/>
            <person name="Shea T."/>
            <person name="Sisk P."/>
            <person name="Sykes S."/>
            <person name="Wortman J."/>
            <person name="Nusbaum C."/>
            <person name="Birren B."/>
        </authorList>
    </citation>
    <scope>NUCLEOTIDE SEQUENCE [LARGE SCALE GENOMIC DNA]</scope>
    <source>
        <strain evidence="3">race PST-78</strain>
    </source>
</reference>
<protein>
    <recommendedName>
        <fullName evidence="4">Secreted protein</fullName>
    </recommendedName>
</protein>
<dbReference type="OrthoDB" id="2499360at2759"/>
<evidence type="ECO:0000313" key="3">
    <source>
        <dbReference type="Proteomes" id="UP000054564"/>
    </source>
</evidence>
<evidence type="ECO:0000313" key="2">
    <source>
        <dbReference type="EMBL" id="KNE92755.1"/>
    </source>
</evidence>
<dbReference type="AlphaFoldDB" id="A0A0L0V0E5"/>
<name>A0A0L0V0E5_9BASI</name>
<dbReference type="EMBL" id="AJIL01000155">
    <property type="protein sequence ID" value="KNE92755.1"/>
    <property type="molecule type" value="Genomic_DNA"/>
</dbReference>
<sequence length="216" mass="23572">MKATTTAIFVALSLSAVTATNHTACYNYFLKKDGCVFSAAAADQRCPAPVKEHSAPVKAFHAKHKANRRAKRSENELERRYTTVTPSFSISDGEGICGHYNSTTTAGVCLWSGSEQENPTLESAGWLNGVKTSNCGKRVYIQRKGHPETVKYAPVLDGCCFDTKSLAEGCFDIAVTIKLFNEFNPTQKEIESGMLEGGLIWDFDSLYGKSLQQAPV</sequence>
<feature type="signal peptide" evidence="1">
    <location>
        <begin position="1"/>
        <end position="19"/>
    </location>
</feature>
<evidence type="ECO:0008006" key="4">
    <source>
        <dbReference type="Google" id="ProtNLM"/>
    </source>
</evidence>